<keyword evidence="2" id="KW-0238">DNA-binding</keyword>
<organism evidence="5 6">
    <name type="scientific">Streptomyces naganishii JCM 4654</name>
    <dbReference type="NCBI Taxonomy" id="1306179"/>
    <lineage>
        <taxon>Bacteria</taxon>
        <taxon>Bacillati</taxon>
        <taxon>Actinomycetota</taxon>
        <taxon>Actinomycetes</taxon>
        <taxon>Kitasatosporales</taxon>
        <taxon>Streptomycetaceae</taxon>
        <taxon>Streptomyces</taxon>
    </lineage>
</organism>
<dbReference type="GO" id="GO:0003677">
    <property type="term" value="F:DNA binding"/>
    <property type="evidence" value="ECO:0007669"/>
    <property type="project" value="UniProtKB-KW"/>
</dbReference>
<dbReference type="InterPro" id="IPR050679">
    <property type="entry name" value="Bact_HTH_transcr_reg"/>
</dbReference>
<sequence length="290" mass="32573">MSEQYGEEAGGREFQRVADELRARMTDGTYPLRGFLPAQRDLAKELGVSRDTVQRALRDLQREGWIESRQGSGSRVLRTQRIHSPAGGRVLGRPVTLGPLIGSAFEKPEVALDVYTLTSESLDAHIRLQAERIQAGEIAPRHIGVRMLLPSDSVPYPYGRSTDGRYDDVLRERVLGVTRRHVTSLRSTLRDLLTLGLVPSVDVRIRYTPLMPAFKLYLINKNEALHGFYEVYERLVDLDDGTEIEAVDVVGLGATLTHHVKSDDAQAQGTVFVETTQKWFDSVWDFLAEE</sequence>
<comment type="caution">
    <text evidence="5">The sequence shown here is derived from an EMBL/GenBank/DDBJ whole genome shotgun (WGS) entry which is preliminary data.</text>
</comment>
<dbReference type="InterPro" id="IPR000524">
    <property type="entry name" value="Tscrpt_reg_HTH_GntR"/>
</dbReference>
<dbReference type="PROSITE" id="PS50949">
    <property type="entry name" value="HTH_GNTR"/>
    <property type="match status" value="1"/>
</dbReference>
<evidence type="ECO:0000313" key="6">
    <source>
        <dbReference type="Proteomes" id="UP000608955"/>
    </source>
</evidence>
<dbReference type="GO" id="GO:0003700">
    <property type="term" value="F:DNA-binding transcription factor activity"/>
    <property type="evidence" value="ECO:0007669"/>
    <property type="project" value="InterPro"/>
</dbReference>
<gene>
    <name evidence="5" type="ORF">GCM10010508_66270</name>
</gene>
<proteinExistence type="predicted"/>
<dbReference type="PANTHER" id="PTHR44846:SF17">
    <property type="entry name" value="GNTR-FAMILY TRANSCRIPTIONAL REGULATOR"/>
    <property type="match status" value="1"/>
</dbReference>
<accession>A0A918YC02</accession>
<dbReference type="GO" id="GO:0045892">
    <property type="term" value="P:negative regulation of DNA-templated transcription"/>
    <property type="evidence" value="ECO:0007669"/>
    <property type="project" value="TreeGrafter"/>
</dbReference>
<dbReference type="SMART" id="SM00345">
    <property type="entry name" value="HTH_GNTR"/>
    <property type="match status" value="1"/>
</dbReference>
<keyword evidence="1" id="KW-0805">Transcription regulation</keyword>
<evidence type="ECO:0000256" key="1">
    <source>
        <dbReference type="ARBA" id="ARBA00023015"/>
    </source>
</evidence>
<dbReference type="PANTHER" id="PTHR44846">
    <property type="entry name" value="MANNOSYL-D-GLYCERATE TRANSPORT/METABOLISM SYSTEM REPRESSOR MNGR-RELATED"/>
    <property type="match status" value="1"/>
</dbReference>
<dbReference type="InterPro" id="IPR012318">
    <property type="entry name" value="HTH_CRP"/>
</dbReference>
<dbReference type="CDD" id="cd07377">
    <property type="entry name" value="WHTH_GntR"/>
    <property type="match status" value="1"/>
</dbReference>
<name>A0A918YC02_9ACTN</name>
<dbReference type="Proteomes" id="UP000608955">
    <property type="component" value="Unassembled WGS sequence"/>
</dbReference>
<keyword evidence="6" id="KW-1185">Reference proteome</keyword>
<evidence type="ECO:0000313" key="5">
    <source>
        <dbReference type="EMBL" id="GHD96669.1"/>
    </source>
</evidence>
<dbReference type="SMART" id="SM00419">
    <property type="entry name" value="HTH_CRP"/>
    <property type="match status" value="1"/>
</dbReference>
<evidence type="ECO:0000256" key="3">
    <source>
        <dbReference type="ARBA" id="ARBA00023163"/>
    </source>
</evidence>
<reference evidence="5" key="1">
    <citation type="journal article" date="2014" name="Int. J. Syst. Evol. Microbiol.">
        <title>Complete genome sequence of Corynebacterium casei LMG S-19264T (=DSM 44701T), isolated from a smear-ripened cheese.</title>
        <authorList>
            <consortium name="US DOE Joint Genome Institute (JGI-PGF)"/>
            <person name="Walter F."/>
            <person name="Albersmeier A."/>
            <person name="Kalinowski J."/>
            <person name="Ruckert C."/>
        </authorList>
    </citation>
    <scope>NUCLEOTIDE SEQUENCE</scope>
    <source>
        <strain evidence="5">JCM 4654</strain>
    </source>
</reference>
<dbReference type="Pfam" id="PF00392">
    <property type="entry name" value="GntR"/>
    <property type="match status" value="1"/>
</dbReference>
<evidence type="ECO:0000259" key="4">
    <source>
        <dbReference type="PROSITE" id="PS50949"/>
    </source>
</evidence>
<dbReference type="EMBL" id="BMVF01000029">
    <property type="protein sequence ID" value="GHD96669.1"/>
    <property type="molecule type" value="Genomic_DNA"/>
</dbReference>
<feature type="domain" description="HTH gntR-type" evidence="4">
    <location>
        <begin position="11"/>
        <end position="79"/>
    </location>
</feature>
<dbReference type="InterPro" id="IPR036388">
    <property type="entry name" value="WH-like_DNA-bd_sf"/>
</dbReference>
<dbReference type="AlphaFoldDB" id="A0A918YC02"/>
<dbReference type="RefSeq" id="WP_190181547.1">
    <property type="nucleotide sequence ID" value="NZ_BMVF01000029.1"/>
</dbReference>
<evidence type="ECO:0000256" key="2">
    <source>
        <dbReference type="ARBA" id="ARBA00023125"/>
    </source>
</evidence>
<dbReference type="PRINTS" id="PR00035">
    <property type="entry name" value="HTHGNTR"/>
</dbReference>
<dbReference type="InterPro" id="IPR036390">
    <property type="entry name" value="WH_DNA-bd_sf"/>
</dbReference>
<keyword evidence="3" id="KW-0804">Transcription</keyword>
<protein>
    <submittedName>
        <fullName evidence="5">GntR family transcriptional regulator</fullName>
    </submittedName>
</protein>
<dbReference type="SUPFAM" id="SSF46785">
    <property type="entry name" value="Winged helix' DNA-binding domain"/>
    <property type="match status" value="1"/>
</dbReference>
<dbReference type="Gene3D" id="1.10.10.10">
    <property type="entry name" value="Winged helix-like DNA-binding domain superfamily/Winged helix DNA-binding domain"/>
    <property type="match status" value="1"/>
</dbReference>
<reference evidence="5" key="2">
    <citation type="submission" date="2020-09" db="EMBL/GenBank/DDBJ databases">
        <authorList>
            <person name="Sun Q."/>
            <person name="Ohkuma M."/>
        </authorList>
    </citation>
    <scope>NUCLEOTIDE SEQUENCE</scope>
    <source>
        <strain evidence="5">JCM 4654</strain>
    </source>
</reference>